<dbReference type="InterPro" id="IPR036388">
    <property type="entry name" value="WH-like_DNA-bd_sf"/>
</dbReference>
<name>A0A0F6AVV8_BRUA1</name>
<organism evidence="9 10">
    <name type="scientific">Brucella abortus (strain S19)</name>
    <dbReference type="NCBI Taxonomy" id="430066"/>
    <lineage>
        <taxon>Bacteria</taxon>
        <taxon>Pseudomonadati</taxon>
        <taxon>Pseudomonadota</taxon>
        <taxon>Alphaproteobacteria</taxon>
        <taxon>Hyphomicrobiales</taxon>
        <taxon>Brucellaceae</taxon>
        <taxon>Brucella/Ochrobactrum group</taxon>
        <taxon>Brucella</taxon>
    </lineage>
</organism>
<proteinExistence type="predicted"/>
<dbReference type="CDD" id="cd00383">
    <property type="entry name" value="trans_reg_C"/>
    <property type="match status" value="1"/>
</dbReference>
<feature type="domain" description="Response regulatory" evidence="7">
    <location>
        <begin position="32"/>
        <end position="147"/>
    </location>
</feature>
<dbReference type="GO" id="GO:0000156">
    <property type="term" value="F:phosphorelay response regulator activity"/>
    <property type="evidence" value="ECO:0007669"/>
    <property type="project" value="TreeGrafter"/>
</dbReference>
<evidence type="ECO:0000259" key="7">
    <source>
        <dbReference type="PROSITE" id="PS50110"/>
    </source>
</evidence>
<dbReference type="InterPro" id="IPR011006">
    <property type="entry name" value="CheY-like_superfamily"/>
</dbReference>
<evidence type="ECO:0000313" key="10">
    <source>
        <dbReference type="Proteomes" id="UP000002565"/>
    </source>
</evidence>
<evidence type="ECO:0000256" key="6">
    <source>
        <dbReference type="PROSITE-ProRule" id="PRU01091"/>
    </source>
</evidence>
<dbReference type="GO" id="GO:0032993">
    <property type="term" value="C:protein-DNA complex"/>
    <property type="evidence" value="ECO:0007669"/>
    <property type="project" value="TreeGrafter"/>
</dbReference>
<evidence type="ECO:0000256" key="3">
    <source>
        <dbReference type="ARBA" id="ARBA00023125"/>
    </source>
</evidence>
<feature type="DNA-binding region" description="OmpR/PhoB-type" evidence="6">
    <location>
        <begin position="158"/>
        <end position="257"/>
    </location>
</feature>
<dbReference type="InterPro" id="IPR039420">
    <property type="entry name" value="WalR-like"/>
</dbReference>
<dbReference type="AlphaFoldDB" id="A0A0F6AVV8"/>
<feature type="domain" description="OmpR/PhoB-type" evidence="8">
    <location>
        <begin position="158"/>
        <end position="257"/>
    </location>
</feature>
<dbReference type="EMBL" id="CP000888">
    <property type="protein sequence ID" value="ACD74504.1"/>
    <property type="molecule type" value="Genomic_DNA"/>
</dbReference>
<dbReference type="Proteomes" id="UP000002565">
    <property type="component" value="Chromosome 2"/>
</dbReference>
<dbReference type="GO" id="GO:0005829">
    <property type="term" value="C:cytosol"/>
    <property type="evidence" value="ECO:0007669"/>
    <property type="project" value="TreeGrafter"/>
</dbReference>
<evidence type="ECO:0000259" key="8">
    <source>
        <dbReference type="PROSITE" id="PS51755"/>
    </source>
</evidence>
<dbReference type="SUPFAM" id="SSF46894">
    <property type="entry name" value="C-terminal effector domain of the bipartite response regulators"/>
    <property type="match status" value="1"/>
</dbReference>
<dbReference type="PANTHER" id="PTHR48111:SF67">
    <property type="entry name" value="TRANSCRIPTIONAL REGULATORY PROTEIN TCTD"/>
    <property type="match status" value="1"/>
</dbReference>
<protein>
    <recommendedName>
        <fullName evidence="1">Flagellar transcriptional regulator FtcR</fullName>
    </recommendedName>
</protein>
<dbReference type="InterPro" id="IPR016032">
    <property type="entry name" value="Sig_transdc_resp-reg_C-effctor"/>
</dbReference>
<keyword evidence="2" id="KW-0805">Transcription regulation</keyword>
<dbReference type="GO" id="GO:0006355">
    <property type="term" value="P:regulation of DNA-templated transcription"/>
    <property type="evidence" value="ECO:0007669"/>
    <property type="project" value="InterPro"/>
</dbReference>
<dbReference type="GO" id="GO:0000976">
    <property type="term" value="F:transcription cis-regulatory region binding"/>
    <property type="evidence" value="ECO:0007669"/>
    <property type="project" value="TreeGrafter"/>
</dbReference>
<comment type="caution">
    <text evidence="5">Lacks conserved residue(s) required for the propagation of feature annotation.</text>
</comment>
<dbReference type="PROSITE" id="PS50110">
    <property type="entry name" value="RESPONSE_REGULATORY"/>
    <property type="match status" value="1"/>
</dbReference>
<dbReference type="InterPro" id="IPR001789">
    <property type="entry name" value="Sig_transdc_resp-reg_receiver"/>
</dbReference>
<reference evidence="9 10" key="1">
    <citation type="journal article" date="2008" name="PLoS ONE">
        <title>Genome sequence of Brucella abortus vaccine strain S19 compared to virulent strains yields candidate virulence genes.</title>
        <authorList>
            <person name="Crasta O.R."/>
            <person name="Folkerts O."/>
            <person name="Fei Z."/>
            <person name="Mane S.P."/>
            <person name="Evans C."/>
            <person name="Martino-Catt S."/>
            <person name="Bricker B."/>
            <person name="Yu G."/>
            <person name="Du L."/>
            <person name="Sobral B.W."/>
        </authorList>
    </citation>
    <scope>NUCLEOTIDE SEQUENCE [LARGE SCALE GENOMIC DNA]</scope>
    <source>
        <strain evidence="9 10">S19</strain>
    </source>
</reference>
<evidence type="ECO:0000256" key="1">
    <source>
        <dbReference type="ARBA" id="ARBA00015404"/>
    </source>
</evidence>
<dbReference type="InterPro" id="IPR001867">
    <property type="entry name" value="OmpR/PhoB-type_DNA-bd"/>
</dbReference>
<dbReference type="PROSITE" id="PS51755">
    <property type="entry name" value="OMPR_PHOB"/>
    <property type="match status" value="1"/>
</dbReference>
<evidence type="ECO:0000256" key="2">
    <source>
        <dbReference type="ARBA" id="ARBA00023015"/>
    </source>
</evidence>
<dbReference type="SMART" id="SM00862">
    <property type="entry name" value="Trans_reg_C"/>
    <property type="match status" value="1"/>
</dbReference>
<dbReference type="SUPFAM" id="SSF52172">
    <property type="entry name" value="CheY-like"/>
    <property type="match status" value="1"/>
</dbReference>
<dbReference type="PANTHER" id="PTHR48111">
    <property type="entry name" value="REGULATOR OF RPOS"/>
    <property type="match status" value="1"/>
</dbReference>
<dbReference type="Gene3D" id="3.40.50.2300">
    <property type="match status" value="1"/>
</dbReference>
<evidence type="ECO:0000313" key="9">
    <source>
        <dbReference type="EMBL" id="ACD74504.1"/>
    </source>
</evidence>
<accession>A0A0F6AVV8</accession>
<dbReference type="Gene3D" id="1.10.10.10">
    <property type="entry name" value="Winged helix-like DNA-binding domain superfamily/Winged helix DNA-binding domain"/>
    <property type="match status" value="1"/>
</dbReference>
<dbReference type="Pfam" id="PF00486">
    <property type="entry name" value="Trans_reg_C"/>
    <property type="match status" value="1"/>
</dbReference>
<keyword evidence="4" id="KW-0804">Transcription</keyword>
<gene>
    <name evidence="9" type="ordered locus">BAbS19_II10240</name>
</gene>
<evidence type="ECO:0000256" key="5">
    <source>
        <dbReference type="PROSITE-ProRule" id="PRU00169"/>
    </source>
</evidence>
<evidence type="ECO:0000256" key="4">
    <source>
        <dbReference type="ARBA" id="ARBA00023163"/>
    </source>
</evidence>
<sequence length="258" mass="29191">MECNFLPLSPNHLALYFLGAWANILIRKAGPMIVVVDDRDMVTEGYSSWFGREGITTTGFTPTDFDEWVESVPEQDIMAIEAFLIGECADQHRLPARIRERCKAPVIAVNDRPSLEHTLELFQSGVDDVVRKPVHVREILARINAIRRRAGASATSGADGTQLGPIRVFSDGRDPQINGIDFPLPRRERRILEYLIANRGRRLNKVQIFSAIYGIFDSEVEENVVESHISKLRKKLRGQLGFDPIDSKRFLGYCINIE</sequence>
<keyword evidence="3 6" id="KW-0238">DNA-binding</keyword>
<dbReference type="HOGENOM" id="CLU_1064703_0_0_5"/>
<dbReference type="KEGG" id="bmc:BAbS19_II10240"/>